<evidence type="ECO:0000256" key="1">
    <source>
        <dbReference type="SAM" id="SignalP"/>
    </source>
</evidence>
<accession>A0A0J8TXS5</accession>
<evidence type="ECO:0008006" key="4">
    <source>
        <dbReference type="Google" id="ProtNLM"/>
    </source>
</evidence>
<reference evidence="2 3" key="1">
    <citation type="submission" date="2015-06" db="EMBL/GenBank/DDBJ databases">
        <title>Genome sequence of Mycobacterium conceptionense strain MLE.</title>
        <authorList>
            <person name="Greninger A.L."/>
            <person name="Cunningham G."/>
            <person name="Chiu C.Y."/>
            <person name="Miller S."/>
        </authorList>
    </citation>
    <scope>NUCLEOTIDE SEQUENCE [LARGE SCALE GENOMIC DNA]</scope>
    <source>
        <strain evidence="2 3">MLE</strain>
    </source>
</reference>
<evidence type="ECO:0000313" key="3">
    <source>
        <dbReference type="Proteomes" id="UP000037594"/>
    </source>
</evidence>
<organism evidence="2 3">
    <name type="scientific">Mycolicibacterium conceptionense</name>
    <dbReference type="NCBI Taxonomy" id="451644"/>
    <lineage>
        <taxon>Bacteria</taxon>
        <taxon>Bacillati</taxon>
        <taxon>Actinomycetota</taxon>
        <taxon>Actinomycetes</taxon>
        <taxon>Mycobacteriales</taxon>
        <taxon>Mycobacteriaceae</taxon>
        <taxon>Mycolicibacterium</taxon>
    </lineage>
</organism>
<dbReference type="EMBL" id="LFOD01000064">
    <property type="protein sequence ID" value="KMV13967.1"/>
    <property type="molecule type" value="Genomic_DNA"/>
</dbReference>
<protein>
    <recommendedName>
        <fullName evidence="4">PknH-like extracellular domain-containing protein</fullName>
    </recommendedName>
</protein>
<dbReference type="AlphaFoldDB" id="A0A0J8TXS5"/>
<proteinExistence type="predicted"/>
<gene>
    <name evidence="2" type="ORF">ACT17_32610</name>
</gene>
<feature type="signal peptide" evidence="1">
    <location>
        <begin position="1"/>
        <end position="30"/>
    </location>
</feature>
<comment type="caution">
    <text evidence="2">The sequence shown here is derived from an EMBL/GenBank/DDBJ whole genome shotgun (WGS) entry which is preliminary data.</text>
</comment>
<dbReference type="Proteomes" id="UP000037594">
    <property type="component" value="Unassembled WGS sequence"/>
</dbReference>
<name>A0A0J8TXS5_9MYCO</name>
<sequence>MNKTSRSIRTVAAAALSAAAFTALPAAAHADPTGPGVAAPDRAYSVIDTSALPLAETAKWSPVMGHNTTGGTLRGITRCSVGEQPAAADLDARAKATTPTYTAWLRPNGDTAGWSGSVSAAGYSDINAASYALSAYRRYLDSCKTKPEKEAEVHNGAAGTSVLDPTEAHGLIETHDAWVEVFAVATNDALVETVFTHPKGGPISFGYNPAAVFGALKLADIGALARPA</sequence>
<dbReference type="OrthoDB" id="4641482at2"/>
<feature type="chain" id="PRO_5005309729" description="PknH-like extracellular domain-containing protein" evidence="1">
    <location>
        <begin position="31"/>
        <end position="228"/>
    </location>
</feature>
<dbReference type="RefSeq" id="WP_048896549.1">
    <property type="nucleotide sequence ID" value="NZ_LFOD01000064.1"/>
</dbReference>
<keyword evidence="1" id="KW-0732">Signal</keyword>
<dbReference type="PATRIC" id="fig|451644.5.peg.6696"/>
<evidence type="ECO:0000313" key="2">
    <source>
        <dbReference type="EMBL" id="KMV13967.1"/>
    </source>
</evidence>